<evidence type="ECO:0000313" key="2">
    <source>
        <dbReference type="EMBL" id="JAD57455.1"/>
    </source>
</evidence>
<evidence type="ECO:0000256" key="1">
    <source>
        <dbReference type="SAM" id="MobiDB-lite"/>
    </source>
</evidence>
<protein>
    <submittedName>
        <fullName evidence="2">Uncharacterized protein</fullName>
    </submittedName>
</protein>
<accession>A0A0A9B894</accession>
<dbReference type="AlphaFoldDB" id="A0A0A9B894"/>
<dbReference type="EMBL" id="GBRH01240440">
    <property type="protein sequence ID" value="JAD57455.1"/>
    <property type="molecule type" value="Transcribed_RNA"/>
</dbReference>
<proteinExistence type="predicted"/>
<feature type="region of interest" description="Disordered" evidence="1">
    <location>
        <begin position="1"/>
        <end position="25"/>
    </location>
</feature>
<sequence length="25" mass="2708">MQSINQSRNRGGEILGFRNSSGTTP</sequence>
<reference evidence="2" key="2">
    <citation type="journal article" date="2015" name="Data Brief">
        <title>Shoot transcriptome of the giant reed, Arundo donax.</title>
        <authorList>
            <person name="Barrero R.A."/>
            <person name="Guerrero F.D."/>
            <person name="Moolhuijzen P."/>
            <person name="Goolsby J.A."/>
            <person name="Tidwell J."/>
            <person name="Bellgard S.E."/>
            <person name="Bellgard M.I."/>
        </authorList>
    </citation>
    <scope>NUCLEOTIDE SEQUENCE</scope>
    <source>
        <tissue evidence="2">Shoot tissue taken approximately 20 cm above the soil surface</tissue>
    </source>
</reference>
<name>A0A0A9B894_ARUDO</name>
<reference evidence="2" key="1">
    <citation type="submission" date="2014-09" db="EMBL/GenBank/DDBJ databases">
        <authorList>
            <person name="Magalhaes I.L.F."/>
            <person name="Oliveira U."/>
            <person name="Santos F.R."/>
            <person name="Vidigal T.H.D.A."/>
            <person name="Brescovit A.D."/>
            <person name="Santos A.J."/>
        </authorList>
    </citation>
    <scope>NUCLEOTIDE SEQUENCE</scope>
    <source>
        <tissue evidence="2">Shoot tissue taken approximately 20 cm above the soil surface</tissue>
    </source>
</reference>
<organism evidence="2">
    <name type="scientific">Arundo donax</name>
    <name type="common">Giant reed</name>
    <name type="synonym">Donax arundinaceus</name>
    <dbReference type="NCBI Taxonomy" id="35708"/>
    <lineage>
        <taxon>Eukaryota</taxon>
        <taxon>Viridiplantae</taxon>
        <taxon>Streptophyta</taxon>
        <taxon>Embryophyta</taxon>
        <taxon>Tracheophyta</taxon>
        <taxon>Spermatophyta</taxon>
        <taxon>Magnoliopsida</taxon>
        <taxon>Liliopsida</taxon>
        <taxon>Poales</taxon>
        <taxon>Poaceae</taxon>
        <taxon>PACMAD clade</taxon>
        <taxon>Arundinoideae</taxon>
        <taxon>Arundineae</taxon>
        <taxon>Arundo</taxon>
    </lineage>
</organism>